<dbReference type="PROSITE" id="PS50949">
    <property type="entry name" value="HTH_GNTR"/>
    <property type="match status" value="1"/>
</dbReference>
<evidence type="ECO:0000313" key="6">
    <source>
        <dbReference type="EMBL" id="MCZ8548512.1"/>
    </source>
</evidence>
<organism evidence="6 7">
    <name type="scientific">Mesorhizobium qingshengii</name>
    <dbReference type="NCBI Taxonomy" id="1165689"/>
    <lineage>
        <taxon>Bacteria</taxon>
        <taxon>Pseudomonadati</taxon>
        <taxon>Pseudomonadota</taxon>
        <taxon>Alphaproteobacteria</taxon>
        <taxon>Hyphomicrobiales</taxon>
        <taxon>Phyllobacteriaceae</taxon>
        <taxon>Mesorhizobium</taxon>
    </lineage>
</organism>
<protein>
    <submittedName>
        <fullName evidence="6">FCD domain-containing protein</fullName>
    </submittedName>
</protein>
<evidence type="ECO:0000256" key="4">
    <source>
        <dbReference type="SAM" id="MobiDB-lite"/>
    </source>
</evidence>
<dbReference type="Pfam" id="PF00392">
    <property type="entry name" value="GntR"/>
    <property type="match status" value="1"/>
</dbReference>
<dbReference type="InterPro" id="IPR008920">
    <property type="entry name" value="TF_FadR/GntR_C"/>
</dbReference>
<dbReference type="InterPro" id="IPR000524">
    <property type="entry name" value="Tscrpt_reg_HTH_GntR"/>
</dbReference>
<keyword evidence="2" id="KW-0238">DNA-binding</keyword>
<dbReference type="RefSeq" id="WP_269908760.1">
    <property type="nucleotide sequence ID" value="NZ_JAPFQA010000029.1"/>
</dbReference>
<dbReference type="InterPro" id="IPR036388">
    <property type="entry name" value="WH-like_DNA-bd_sf"/>
</dbReference>
<dbReference type="SUPFAM" id="SSF48008">
    <property type="entry name" value="GntR ligand-binding domain-like"/>
    <property type="match status" value="1"/>
</dbReference>
<feature type="domain" description="HTH gntR-type" evidence="5">
    <location>
        <begin position="55"/>
        <end position="122"/>
    </location>
</feature>
<evidence type="ECO:0000256" key="3">
    <source>
        <dbReference type="ARBA" id="ARBA00023163"/>
    </source>
</evidence>
<dbReference type="Proteomes" id="UP001152178">
    <property type="component" value="Unassembled WGS sequence"/>
</dbReference>
<sequence length="310" mass="34252">MVFGARLRTWRLSLQRQTISVKPFVNVKYILLAKIGLSTYRLPMHRKPPSIQSASTQADWAYARTRADIMSCRLMPGARIRISDIAETLGVSLGAVREALARLAAENMAVASAQRGYSVASVSIDELVDLTRTRIAIEQLSLRSSIAGGDVEWETGLVAALHRLQRIPEVDPSDLSRLSDSWAQAHLQFHDALVAGCGSPWTLKLRSMLFFQTDRYRRLSVPLRTSERDVGAEHKALCDAALARDVELACRLISEHLMRTADILLASPLLVAPAPLRPERASGTGIGSLGSHAEDLRSQEPLNFENRRKP</sequence>
<dbReference type="Pfam" id="PF07729">
    <property type="entry name" value="FCD"/>
    <property type="match status" value="1"/>
</dbReference>
<evidence type="ECO:0000313" key="7">
    <source>
        <dbReference type="Proteomes" id="UP001152178"/>
    </source>
</evidence>
<dbReference type="SUPFAM" id="SSF46785">
    <property type="entry name" value="Winged helix' DNA-binding domain"/>
    <property type="match status" value="1"/>
</dbReference>
<keyword evidence="1" id="KW-0805">Transcription regulation</keyword>
<comment type="caution">
    <text evidence="6">The sequence shown here is derived from an EMBL/GenBank/DDBJ whole genome shotgun (WGS) entry which is preliminary data.</text>
</comment>
<dbReference type="SMART" id="SM00895">
    <property type="entry name" value="FCD"/>
    <property type="match status" value="1"/>
</dbReference>
<dbReference type="Gene3D" id="1.20.120.530">
    <property type="entry name" value="GntR ligand-binding domain-like"/>
    <property type="match status" value="1"/>
</dbReference>
<dbReference type="PANTHER" id="PTHR43537">
    <property type="entry name" value="TRANSCRIPTIONAL REGULATOR, GNTR FAMILY"/>
    <property type="match status" value="1"/>
</dbReference>
<dbReference type="EMBL" id="JAPFQA010000029">
    <property type="protein sequence ID" value="MCZ8548512.1"/>
    <property type="molecule type" value="Genomic_DNA"/>
</dbReference>
<dbReference type="InterPro" id="IPR011711">
    <property type="entry name" value="GntR_C"/>
</dbReference>
<dbReference type="InterPro" id="IPR036390">
    <property type="entry name" value="WH_DNA-bd_sf"/>
</dbReference>
<keyword evidence="7" id="KW-1185">Reference proteome</keyword>
<gene>
    <name evidence="6" type="ORF">OOJ09_30480</name>
</gene>
<evidence type="ECO:0000256" key="1">
    <source>
        <dbReference type="ARBA" id="ARBA00023015"/>
    </source>
</evidence>
<evidence type="ECO:0000256" key="2">
    <source>
        <dbReference type="ARBA" id="ARBA00023125"/>
    </source>
</evidence>
<feature type="region of interest" description="Disordered" evidence="4">
    <location>
        <begin position="282"/>
        <end position="310"/>
    </location>
</feature>
<dbReference type="SMART" id="SM00345">
    <property type="entry name" value="HTH_GNTR"/>
    <property type="match status" value="1"/>
</dbReference>
<proteinExistence type="predicted"/>
<accession>A0ABT4R3V5</accession>
<dbReference type="Gene3D" id="1.10.10.10">
    <property type="entry name" value="Winged helix-like DNA-binding domain superfamily/Winged helix DNA-binding domain"/>
    <property type="match status" value="1"/>
</dbReference>
<evidence type="ECO:0000259" key="5">
    <source>
        <dbReference type="PROSITE" id="PS50949"/>
    </source>
</evidence>
<keyword evidence="3" id="KW-0804">Transcription</keyword>
<reference evidence="6" key="1">
    <citation type="submission" date="2022-11" db="EMBL/GenBank/DDBJ databases">
        <authorList>
            <person name="Coimbra C."/>
        </authorList>
    </citation>
    <scope>NUCLEOTIDE SEQUENCE</scope>
    <source>
        <strain evidence="6">Jales19</strain>
    </source>
</reference>
<name>A0ABT4R3V5_9HYPH</name>
<dbReference type="PANTHER" id="PTHR43537:SF20">
    <property type="entry name" value="HTH-TYPE TRANSCRIPTIONAL REPRESSOR GLAR"/>
    <property type="match status" value="1"/>
</dbReference>